<dbReference type="GO" id="GO:0009653">
    <property type="term" value="P:anatomical structure morphogenesis"/>
    <property type="evidence" value="ECO:0007669"/>
    <property type="project" value="UniProtKB-ARBA"/>
</dbReference>
<dbReference type="Pfam" id="PF08266">
    <property type="entry name" value="Cadherin_2"/>
    <property type="match status" value="1"/>
</dbReference>
<feature type="domain" description="Cadherin" evidence="11">
    <location>
        <begin position="138"/>
        <end position="259"/>
    </location>
</feature>
<keyword evidence="5" id="KW-0130">Cell adhesion</keyword>
<dbReference type="GO" id="GO:0005509">
    <property type="term" value="F:calcium ion binding"/>
    <property type="evidence" value="ECO:0007669"/>
    <property type="project" value="UniProtKB-UniRule"/>
</dbReference>
<dbReference type="STRING" id="48701.ENSPMEP00000016856"/>
<keyword evidence="13" id="KW-1185">Reference proteome</keyword>
<keyword evidence="2 10" id="KW-0812">Transmembrane</keyword>
<dbReference type="SUPFAM" id="SSF49313">
    <property type="entry name" value="Cadherin-like"/>
    <property type="match status" value="2"/>
</dbReference>
<dbReference type="Pfam" id="PF00028">
    <property type="entry name" value="Cadherin"/>
    <property type="match status" value="1"/>
</dbReference>
<dbReference type="PROSITE" id="PS00232">
    <property type="entry name" value="CADHERIN_1"/>
    <property type="match status" value="1"/>
</dbReference>
<evidence type="ECO:0000256" key="6">
    <source>
        <dbReference type="ARBA" id="ARBA00022989"/>
    </source>
</evidence>
<dbReference type="FunFam" id="2.60.40.60:FF:000018">
    <property type="entry name" value="Protocadherin gamma c3"/>
    <property type="match status" value="1"/>
</dbReference>
<evidence type="ECO:0000256" key="7">
    <source>
        <dbReference type="ARBA" id="ARBA00023136"/>
    </source>
</evidence>
<dbReference type="Ensembl" id="ENSPMET00000033558.1">
    <property type="protein sequence ID" value="ENSPMEP00000016856.1"/>
    <property type="gene ID" value="ENSPMEG00000019626.1"/>
</dbReference>
<dbReference type="PANTHER" id="PTHR24028">
    <property type="entry name" value="CADHERIN-87A"/>
    <property type="match status" value="1"/>
</dbReference>
<dbReference type="GO" id="GO:0005886">
    <property type="term" value="C:plasma membrane"/>
    <property type="evidence" value="ECO:0007669"/>
    <property type="project" value="InterPro"/>
</dbReference>
<dbReference type="PRINTS" id="PR00205">
    <property type="entry name" value="CADHERIN"/>
</dbReference>
<protein>
    <recommendedName>
        <fullName evidence="11">Cadherin domain-containing protein</fullName>
    </recommendedName>
</protein>
<evidence type="ECO:0000256" key="5">
    <source>
        <dbReference type="ARBA" id="ARBA00022889"/>
    </source>
</evidence>
<dbReference type="InterPro" id="IPR015919">
    <property type="entry name" value="Cadherin-like_sf"/>
</dbReference>
<comment type="subcellular location">
    <subcellularLocation>
        <location evidence="1">Membrane</location>
        <topology evidence="1">Single-pass membrane protein</topology>
    </subcellularLocation>
</comment>
<dbReference type="FunFam" id="2.60.40.60:FF:000006">
    <property type="entry name" value="Protocadherin alpha 2"/>
    <property type="match status" value="1"/>
</dbReference>
<dbReference type="InterPro" id="IPR050174">
    <property type="entry name" value="Protocadherin/Cadherin-CA"/>
</dbReference>
<feature type="transmembrane region" description="Helical" evidence="10">
    <location>
        <begin position="12"/>
        <end position="32"/>
    </location>
</feature>
<dbReference type="InterPro" id="IPR020894">
    <property type="entry name" value="Cadherin_CS"/>
</dbReference>
<dbReference type="SMART" id="SM00112">
    <property type="entry name" value="CA"/>
    <property type="match status" value="2"/>
</dbReference>
<dbReference type="PANTHER" id="PTHR24028:SF236">
    <property type="entry name" value="PROTOCADHERIN GAMMA-C3"/>
    <property type="match status" value="1"/>
</dbReference>
<evidence type="ECO:0000313" key="12">
    <source>
        <dbReference type="Ensembl" id="ENSPMEP00000016856.1"/>
    </source>
</evidence>
<dbReference type="CDD" id="cd11304">
    <property type="entry name" value="Cadherin_repeat"/>
    <property type="match status" value="2"/>
</dbReference>
<evidence type="ECO:0000256" key="1">
    <source>
        <dbReference type="ARBA" id="ARBA00004167"/>
    </source>
</evidence>
<dbReference type="GO" id="GO:0007156">
    <property type="term" value="P:homophilic cell adhesion via plasma membrane adhesion molecules"/>
    <property type="evidence" value="ECO:0007669"/>
    <property type="project" value="InterPro"/>
</dbReference>
<proteinExistence type="predicted"/>
<dbReference type="InterPro" id="IPR002126">
    <property type="entry name" value="Cadherin-like_dom"/>
</dbReference>
<feature type="domain" description="Cadherin" evidence="11">
    <location>
        <begin position="36"/>
        <end position="137"/>
    </location>
</feature>
<name>A0A3B3XP93_9TELE</name>
<dbReference type="Gene3D" id="2.60.40.60">
    <property type="entry name" value="Cadherins"/>
    <property type="match status" value="2"/>
</dbReference>
<dbReference type="InterPro" id="IPR013164">
    <property type="entry name" value="Cadherin_N"/>
</dbReference>
<dbReference type="PROSITE" id="PS50268">
    <property type="entry name" value="CADHERIN_2"/>
    <property type="match status" value="2"/>
</dbReference>
<accession>A0A3B3XP93</accession>
<evidence type="ECO:0000259" key="11">
    <source>
        <dbReference type="PROSITE" id="PS50268"/>
    </source>
</evidence>
<evidence type="ECO:0000256" key="3">
    <source>
        <dbReference type="ARBA" id="ARBA00022737"/>
    </source>
</evidence>
<evidence type="ECO:0000256" key="4">
    <source>
        <dbReference type="ARBA" id="ARBA00022837"/>
    </source>
</evidence>
<organism evidence="12 13">
    <name type="scientific">Poecilia mexicana</name>
    <dbReference type="NCBI Taxonomy" id="48701"/>
    <lineage>
        <taxon>Eukaryota</taxon>
        <taxon>Metazoa</taxon>
        <taxon>Chordata</taxon>
        <taxon>Craniata</taxon>
        <taxon>Vertebrata</taxon>
        <taxon>Euteleostomi</taxon>
        <taxon>Actinopterygii</taxon>
        <taxon>Neopterygii</taxon>
        <taxon>Teleostei</taxon>
        <taxon>Neoteleostei</taxon>
        <taxon>Acanthomorphata</taxon>
        <taxon>Ovalentaria</taxon>
        <taxon>Atherinomorphae</taxon>
        <taxon>Cyprinodontiformes</taxon>
        <taxon>Poeciliidae</taxon>
        <taxon>Poeciliinae</taxon>
        <taxon>Poecilia</taxon>
    </lineage>
</organism>
<evidence type="ECO:0000256" key="9">
    <source>
        <dbReference type="PROSITE-ProRule" id="PRU00043"/>
    </source>
</evidence>
<keyword evidence="8" id="KW-0325">Glycoprotein</keyword>
<dbReference type="Proteomes" id="UP000261480">
    <property type="component" value="Unplaced"/>
</dbReference>
<keyword evidence="4 9" id="KW-0106">Calcium</keyword>
<evidence type="ECO:0000256" key="8">
    <source>
        <dbReference type="ARBA" id="ARBA00023180"/>
    </source>
</evidence>
<evidence type="ECO:0000256" key="2">
    <source>
        <dbReference type="ARBA" id="ARBA00022692"/>
    </source>
</evidence>
<dbReference type="AlphaFoldDB" id="A0A3B3XP93"/>
<evidence type="ECO:0000256" key="10">
    <source>
        <dbReference type="SAM" id="Phobius"/>
    </source>
</evidence>
<keyword evidence="3" id="KW-0677">Repeat</keyword>
<keyword evidence="7 10" id="KW-0472">Membrane</keyword>
<reference evidence="12" key="2">
    <citation type="submission" date="2025-09" db="UniProtKB">
        <authorList>
            <consortium name="Ensembl"/>
        </authorList>
    </citation>
    <scope>IDENTIFICATION</scope>
</reference>
<sequence>MFYLFIFCPFCFKWWVSFFVCALVFGVSYGEVRYVLPEEMKRGSVIGNVALDLGLQASELQARRARVVAEGTNDEHQYVSLNQNKGHIVVNERIDREILCAKKSPCSFTLEIVLEDPLELFAITIEIQDVNDHAPVFPKNEINLEISESTSAGTVFLLDSAVDPDVGTNSLQAYSLKGNEHFVLKQHTRADGSKYPEMVLQSNLDREKQSEHMLILTAVDGGEPQKSGTVKIHVSVLDTIDNMTIQILYLELLLNIPNLNMGNYTHSKDLWLFIEFRLLYPAQAIISK</sequence>
<keyword evidence="6 10" id="KW-1133">Transmembrane helix</keyword>
<reference evidence="12" key="1">
    <citation type="submission" date="2025-08" db="UniProtKB">
        <authorList>
            <consortium name="Ensembl"/>
        </authorList>
    </citation>
    <scope>IDENTIFICATION</scope>
</reference>
<evidence type="ECO:0000313" key="13">
    <source>
        <dbReference type="Proteomes" id="UP000261480"/>
    </source>
</evidence>